<proteinExistence type="predicted"/>
<feature type="transmembrane region" description="Helical" evidence="1">
    <location>
        <begin position="7"/>
        <end position="25"/>
    </location>
</feature>
<evidence type="ECO:0000313" key="2">
    <source>
        <dbReference type="EMBL" id="ANP40213.1"/>
    </source>
</evidence>
<keyword evidence="1" id="KW-0812">Transmembrane</keyword>
<sequence length="71" mass="7623">MTKKSWGITLLIGAVILVGIVYPMRPPSGFTDAALRSDRPLLTEGAFYTLLIIAAIMAIFGIVKLSDGDNK</sequence>
<name>A0A1B1A0W8_9RHOB</name>
<reference evidence="2 3" key="1">
    <citation type="journal article" date="2016" name="ISME J.">
        <title>Global occurrence and heterogeneity of the Roseobacter-clade species Ruegeria mobilis.</title>
        <authorList>
            <person name="Sonnenschein E."/>
            <person name="Gram L."/>
        </authorList>
    </citation>
    <scope>NUCLEOTIDE SEQUENCE [LARGE SCALE GENOMIC DNA]</scope>
    <source>
        <strain evidence="2 3">F1926</strain>
    </source>
</reference>
<dbReference type="RefSeq" id="WP_005624143.1">
    <property type="nucleotide sequence ID" value="NZ_CP015230.1"/>
</dbReference>
<keyword evidence="1" id="KW-1133">Transmembrane helix</keyword>
<dbReference type="Proteomes" id="UP000013243">
    <property type="component" value="Chromosome"/>
</dbReference>
<evidence type="ECO:0000256" key="1">
    <source>
        <dbReference type="SAM" id="Phobius"/>
    </source>
</evidence>
<dbReference type="AlphaFoldDB" id="A0A1B1A0W8"/>
<dbReference type="EMBL" id="CP015230">
    <property type="protein sequence ID" value="ANP40213.1"/>
    <property type="molecule type" value="Genomic_DNA"/>
</dbReference>
<keyword evidence="1" id="KW-0472">Membrane</keyword>
<accession>A0A1B1A0W8</accession>
<protein>
    <submittedName>
        <fullName evidence="2">Uncharacterized protein</fullName>
    </submittedName>
</protein>
<dbReference type="GeneID" id="28249262"/>
<gene>
    <name evidence="2" type="ORF">K529_005480</name>
</gene>
<feature type="transmembrane region" description="Helical" evidence="1">
    <location>
        <begin position="45"/>
        <end position="63"/>
    </location>
</feature>
<evidence type="ECO:0000313" key="3">
    <source>
        <dbReference type="Proteomes" id="UP000013243"/>
    </source>
</evidence>
<dbReference type="STRING" id="1265309.K529_005480"/>
<organism evidence="2 3">
    <name type="scientific">Tritonibacter mobilis F1926</name>
    <dbReference type="NCBI Taxonomy" id="1265309"/>
    <lineage>
        <taxon>Bacteria</taxon>
        <taxon>Pseudomonadati</taxon>
        <taxon>Pseudomonadota</taxon>
        <taxon>Alphaproteobacteria</taxon>
        <taxon>Rhodobacterales</taxon>
        <taxon>Paracoccaceae</taxon>
        <taxon>Tritonibacter</taxon>
    </lineage>
</organism>
<dbReference type="OrthoDB" id="9996872at2"/>
<dbReference type="KEGG" id="rmb:K529_005480"/>